<gene>
    <name evidence="2" type="ORF">D805_1517</name>
</gene>
<dbReference type="EMBL" id="CP004346">
    <property type="protein sequence ID" value="AGH41784.1"/>
    <property type="molecule type" value="Genomic_DNA"/>
</dbReference>
<feature type="region of interest" description="Disordered" evidence="1">
    <location>
        <begin position="1"/>
        <end position="40"/>
    </location>
</feature>
<dbReference type="Proteomes" id="UP000011835">
    <property type="component" value="Chromosome"/>
</dbReference>
<dbReference type="HOGENOM" id="CLU_3285674_0_0_11"/>
<sequence>MPADAAGINAPDRPDCQDNPNHPDNLDSPDNPASCVGQTS</sequence>
<evidence type="ECO:0000256" key="1">
    <source>
        <dbReference type="SAM" id="MobiDB-lite"/>
    </source>
</evidence>
<accession>M4RHY1</accession>
<protein>
    <submittedName>
        <fullName evidence="2">Uncharacterized protein</fullName>
    </submittedName>
</protein>
<evidence type="ECO:0000313" key="2">
    <source>
        <dbReference type="EMBL" id="AGH41784.1"/>
    </source>
</evidence>
<dbReference type="AlphaFoldDB" id="M4RHY1"/>
<dbReference type="PATRIC" id="fig|1254439.12.peg.1509"/>
<keyword evidence="3" id="KW-1185">Reference proteome</keyword>
<evidence type="ECO:0000313" key="3">
    <source>
        <dbReference type="Proteomes" id="UP000011835"/>
    </source>
</evidence>
<proteinExistence type="predicted"/>
<reference evidence="2 3" key="1">
    <citation type="journal article" date="2013" name="Genome Announc.">
        <title>Complete Genome Sequence of the Probiotic Bifidobacterium thermophilum Strain RBL67.</title>
        <authorList>
            <person name="Jans C."/>
            <person name="Lacroix C."/>
            <person name="Follador R."/>
            <person name="Stevens M.J."/>
        </authorList>
    </citation>
    <scope>NUCLEOTIDE SEQUENCE [LARGE SCALE GENOMIC DNA]</scope>
    <source>
        <strain evidence="2 3">RBL67</strain>
    </source>
</reference>
<organism evidence="2 3">
    <name type="scientific">Bifidobacterium thermophilum RBL67</name>
    <dbReference type="NCBI Taxonomy" id="1254439"/>
    <lineage>
        <taxon>Bacteria</taxon>
        <taxon>Bacillati</taxon>
        <taxon>Actinomycetota</taxon>
        <taxon>Actinomycetes</taxon>
        <taxon>Bifidobacteriales</taxon>
        <taxon>Bifidobacteriaceae</taxon>
        <taxon>Bifidobacterium</taxon>
    </lineage>
</organism>
<dbReference type="KEGG" id="btp:D805_1517"/>
<name>M4RHY1_9BIFI</name>